<keyword evidence="3 6" id="KW-0812">Transmembrane</keyword>
<dbReference type="EMBL" id="JBHRYJ010000002">
    <property type="protein sequence ID" value="MFC3675891.1"/>
    <property type="molecule type" value="Genomic_DNA"/>
</dbReference>
<dbReference type="InterPro" id="IPR001123">
    <property type="entry name" value="LeuE-type"/>
</dbReference>
<dbReference type="PANTHER" id="PTHR30086:SF20">
    <property type="entry name" value="ARGININE EXPORTER PROTEIN ARGO-RELATED"/>
    <property type="match status" value="1"/>
</dbReference>
<feature type="transmembrane region" description="Helical" evidence="6">
    <location>
        <begin position="114"/>
        <end position="139"/>
    </location>
</feature>
<evidence type="ECO:0000256" key="5">
    <source>
        <dbReference type="ARBA" id="ARBA00023136"/>
    </source>
</evidence>
<dbReference type="PIRSF" id="PIRSF006324">
    <property type="entry name" value="LeuE"/>
    <property type="match status" value="1"/>
</dbReference>
<feature type="transmembrane region" description="Helical" evidence="6">
    <location>
        <begin position="145"/>
        <end position="169"/>
    </location>
</feature>
<evidence type="ECO:0000256" key="4">
    <source>
        <dbReference type="ARBA" id="ARBA00022989"/>
    </source>
</evidence>
<keyword evidence="2" id="KW-1003">Cell membrane</keyword>
<evidence type="ECO:0000256" key="2">
    <source>
        <dbReference type="ARBA" id="ARBA00022475"/>
    </source>
</evidence>
<evidence type="ECO:0000256" key="6">
    <source>
        <dbReference type="SAM" id="Phobius"/>
    </source>
</evidence>
<protein>
    <submittedName>
        <fullName evidence="7">LysE family translocator</fullName>
    </submittedName>
</protein>
<evidence type="ECO:0000256" key="1">
    <source>
        <dbReference type="ARBA" id="ARBA00004651"/>
    </source>
</evidence>
<dbReference type="RefSeq" id="WP_379725470.1">
    <property type="nucleotide sequence ID" value="NZ_JBHRYJ010000002.1"/>
</dbReference>
<feature type="transmembrane region" description="Helical" evidence="6">
    <location>
        <begin position="73"/>
        <end position="93"/>
    </location>
</feature>
<proteinExistence type="predicted"/>
<dbReference type="Proteomes" id="UP001595711">
    <property type="component" value="Unassembled WGS sequence"/>
</dbReference>
<name>A0ABV7VGF1_9PROT</name>
<keyword evidence="5 6" id="KW-0472">Membrane</keyword>
<gene>
    <name evidence="7" type="ORF">ACFOOQ_10080</name>
</gene>
<dbReference type="Pfam" id="PF01810">
    <property type="entry name" value="LysE"/>
    <property type="match status" value="1"/>
</dbReference>
<reference evidence="8" key="1">
    <citation type="journal article" date="2019" name="Int. J. Syst. Evol. Microbiol.">
        <title>The Global Catalogue of Microorganisms (GCM) 10K type strain sequencing project: providing services to taxonomists for standard genome sequencing and annotation.</title>
        <authorList>
            <consortium name="The Broad Institute Genomics Platform"/>
            <consortium name="The Broad Institute Genome Sequencing Center for Infectious Disease"/>
            <person name="Wu L."/>
            <person name="Ma J."/>
        </authorList>
    </citation>
    <scope>NUCLEOTIDE SEQUENCE [LARGE SCALE GENOMIC DNA]</scope>
    <source>
        <strain evidence="8">KCTC 42182</strain>
    </source>
</reference>
<keyword evidence="4 6" id="KW-1133">Transmembrane helix</keyword>
<accession>A0ABV7VGF1</accession>
<organism evidence="7 8">
    <name type="scientific">Ferrovibrio xuzhouensis</name>
    <dbReference type="NCBI Taxonomy" id="1576914"/>
    <lineage>
        <taxon>Bacteria</taxon>
        <taxon>Pseudomonadati</taxon>
        <taxon>Pseudomonadota</taxon>
        <taxon>Alphaproteobacteria</taxon>
        <taxon>Rhodospirillales</taxon>
        <taxon>Rhodospirillaceae</taxon>
        <taxon>Ferrovibrio</taxon>
    </lineage>
</organism>
<keyword evidence="8" id="KW-1185">Reference proteome</keyword>
<dbReference type="PANTHER" id="PTHR30086">
    <property type="entry name" value="ARGININE EXPORTER PROTEIN ARGO"/>
    <property type="match status" value="1"/>
</dbReference>
<comment type="caution">
    <text evidence="7">The sequence shown here is derived from an EMBL/GenBank/DDBJ whole genome shotgun (WGS) entry which is preliminary data.</text>
</comment>
<evidence type="ECO:0000313" key="8">
    <source>
        <dbReference type="Proteomes" id="UP001595711"/>
    </source>
</evidence>
<evidence type="ECO:0000256" key="3">
    <source>
        <dbReference type="ARBA" id="ARBA00022692"/>
    </source>
</evidence>
<comment type="subcellular location">
    <subcellularLocation>
        <location evidence="1">Cell membrane</location>
        <topology evidence="1">Multi-pass membrane protein</topology>
    </subcellularLocation>
</comment>
<sequence>MPVSPEIWLAFAAAAALLIAIPGPTTLMVMGHTMASGARIGLLSLIGVTLGDVCAITLSVLGFSALLAASATAFLVMKWLGAAYLVWIGIKLWRSAPAELKPLVQSRGGAGRAIMQTFLVTLLNPKGILFFAAFLPQFIDHTRPLWPQVLVFMITFDVLAALIQGGYILAMGRARGAVASPRLLKTMNRAGGAMLVGAGLLTATLKRAA</sequence>
<feature type="transmembrane region" description="Helical" evidence="6">
    <location>
        <begin position="42"/>
        <end position="67"/>
    </location>
</feature>
<evidence type="ECO:0000313" key="7">
    <source>
        <dbReference type="EMBL" id="MFC3675891.1"/>
    </source>
</evidence>
<feature type="transmembrane region" description="Helical" evidence="6">
    <location>
        <begin position="6"/>
        <end position="30"/>
    </location>
</feature>
<feature type="transmembrane region" description="Helical" evidence="6">
    <location>
        <begin position="190"/>
        <end position="208"/>
    </location>
</feature>